<reference evidence="2" key="2">
    <citation type="submission" date="2022-08" db="EMBL/GenBank/DDBJ databases">
        <authorList>
            <person name="Kim S.-J."/>
        </authorList>
    </citation>
    <scope>NUCLEOTIDE SEQUENCE</scope>
    <source>
        <strain evidence="2">KJ</strain>
    </source>
</reference>
<gene>
    <name evidence="1" type="ORF">OI25_5987</name>
    <name evidence="2" type="ORF">ParKJ_13395</name>
</gene>
<evidence type="ECO:0000313" key="4">
    <source>
        <dbReference type="Proteomes" id="UP001246473"/>
    </source>
</evidence>
<dbReference type="SUPFAM" id="SSF51735">
    <property type="entry name" value="NAD(P)-binding Rossmann-fold domains"/>
    <property type="match status" value="1"/>
</dbReference>
<reference evidence="1 3" key="1">
    <citation type="journal article" date="2015" name="Genome Announc.">
        <title>Complete genome sequences for 59 burkholderia isolates, both pathogenic and near neighbor.</title>
        <authorList>
            <person name="Johnson S.L."/>
            <person name="Bishop-Lilly K.A."/>
            <person name="Ladner J.T."/>
            <person name="Daligault H.E."/>
            <person name="Davenport K.W."/>
            <person name="Jaissle J."/>
            <person name="Frey K.G."/>
            <person name="Koroleva G.I."/>
            <person name="Bruce D.C."/>
            <person name="Coyne S.R."/>
            <person name="Broomall S.M."/>
            <person name="Li P.E."/>
            <person name="Teshima H."/>
            <person name="Gibbons H.S."/>
            <person name="Palacios G.F."/>
            <person name="Rosenzweig C.N."/>
            <person name="Redden C.L."/>
            <person name="Xu Y."/>
            <person name="Minogue T.D."/>
            <person name="Chain P.S."/>
        </authorList>
    </citation>
    <scope>NUCLEOTIDE SEQUENCE [LARGE SCALE GENOMIC DNA]</scope>
    <source>
        <strain evidence="1 3">ATCC BAA-463</strain>
    </source>
</reference>
<protein>
    <recommendedName>
        <fullName evidence="5">Short chain dehydrogenase</fullName>
    </recommendedName>
</protein>
<dbReference type="EMBL" id="JANSLM010000004">
    <property type="protein sequence ID" value="MDT8838411.1"/>
    <property type="molecule type" value="Genomic_DNA"/>
</dbReference>
<dbReference type="RefSeq" id="WP_158380724.1">
    <property type="nucleotide sequence ID" value="NZ_CP010027.1"/>
</dbReference>
<dbReference type="EMBL" id="CP010027">
    <property type="protein sequence ID" value="AJZ62953.1"/>
    <property type="molecule type" value="Genomic_DNA"/>
</dbReference>
<accession>A0AAP5Q6E1</accession>
<organism evidence="2 4">
    <name type="scientific">Paraburkholderia fungorum</name>
    <dbReference type="NCBI Taxonomy" id="134537"/>
    <lineage>
        <taxon>Bacteria</taxon>
        <taxon>Pseudomonadati</taxon>
        <taxon>Pseudomonadota</taxon>
        <taxon>Betaproteobacteria</taxon>
        <taxon>Burkholderiales</taxon>
        <taxon>Burkholderiaceae</taxon>
        <taxon>Paraburkholderia</taxon>
    </lineage>
</organism>
<evidence type="ECO:0008006" key="5">
    <source>
        <dbReference type="Google" id="ProtNLM"/>
    </source>
</evidence>
<proteinExistence type="predicted"/>
<evidence type="ECO:0000313" key="1">
    <source>
        <dbReference type="EMBL" id="AJZ62953.1"/>
    </source>
</evidence>
<dbReference type="InterPro" id="IPR036291">
    <property type="entry name" value="NAD(P)-bd_dom_sf"/>
</dbReference>
<evidence type="ECO:0000313" key="2">
    <source>
        <dbReference type="EMBL" id="MDT8838411.1"/>
    </source>
</evidence>
<dbReference type="Proteomes" id="UP000032614">
    <property type="component" value="Chromosome 2"/>
</dbReference>
<dbReference type="GeneID" id="70047714"/>
<name>A0AAP5Q6E1_9BURK</name>
<evidence type="ECO:0000313" key="3">
    <source>
        <dbReference type="Proteomes" id="UP000032614"/>
    </source>
</evidence>
<dbReference type="AlphaFoldDB" id="A0AAP5Q6E1"/>
<sequence length="51" mass="5128">MNNAPVVLIAGAPSGIGRATAFAFARDMARGSGKASYMTGKLLRVNGSTTA</sequence>
<dbReference type="Proteomes" id="UP001246473">
    <property type="component" value="Unassembled WGS sequence"/>
</dbReference>
<dbReference type="KEGG" id="bfn:OI25_5987"/>